<dbReference type="Proteomes" id="UP000500857">
    <property type="component" value="Chromosome"/>
</dbReference>
<dbReference type="Pfam" id="PF03781">
    <property type="entry name" value="FGE-sulfatase"/>
    <property type="match status" value="1"/>
</dbReference>
<keyword evidence="7" id="KW-1185">Reference proteome</keyword>
<protein>
    <submittedName>
        <fullName evidence="6">Ergothioneine biosynthesis protein EgtB</fullName>
    </submittedName>
</protein>
<dbReference type="SUPFAM" id="SSF109854">
    <property type="entry name" value="DinB/YfiT-like putative metalloenzymes"/>
    <property type="match status" value="1"/>
</dbReference>
<dbReference type="KEGG" id="oxy:HCG48_02445"/>
<dbReference type="PANTHER" id="PTHR23150">
    <property type="entry name" value="SULFATASE MODIFYING FACTOR 1, 2"/>
    <property type="match status" value="1"/>
</dbReference>
<dbReference type="InterPro" id="IPR042095">
    <property type="entry name" value="SUMF_sf"/>
</dbReference>
<comment type="pathway">
    <text evidence="3">Amino-acid biosynthesis; ergothioneine biosynthesis.</text>
</comment>
<dbReference type="InterPro" id="IPR016187">
    <property type="entry name" value="CTDL_fold"/>
</dbReference>
<evidence type="ECO:0000256" key="3">
    <source>
        <dbReference type="ARBA" id="ARBA00037882"/>
    </source>
</evidence>
<evidence type="ECO:0000256" key="1">
    <source>
        <dbReference type="ARBA" id="ARBA00023002"/>
    </source>
</evidence>
<dbReference type="EMBL" id="CP051167">
    <property type="protein sequence ID" value="QIZ73553.1"/>
    <property type="molecule type" value="Genomic_DNA"/>
</dbReference>
<dbReference type="PANTHER" id="PTHR23150:SF36">
    <property type="entry name" value="HERCYNINE OXYGENASE"/>
    <property type="match status" value="1"/>
</dbReference>
<keyword evidence="1" id="KW-0560">Oxidoreductase</keyword>
<dbReference type="Gene3D" id="1.20.120.450">
    <property type="entry name" value="dinb family like domain"/>
    <property type="match status" value="1"/>
</dbReference>
<sequence length="406" mass="47194">MAENLRDGFIRCRQGTLELFEAIDDSTFRHQVHPDFSPVGWHLGHIAYTEALWLLQHCAGMAPLRPQYHKLLAADGLPKSERVNLPEFPEIVAYLDEVRDRTFSYLEMAPISEQERLWRFILQHESQHTETIGFLLNLQRGPWQPTADSPASPVADRSESDDIEIPGGDFWQGNDRPDALDNERSSHLYSLPTYAIDRYPVTCAQYRQFIDARGYQTPAYWSPEGWNWVRTHQIDRPLYWTGDRTFDTHPVCGVSYYEAEAYARFAGKRLPTESEWEKAASWNPDGEIQQLYPWGDRFPTATHCNHDNAHPHTTPVDAYPQGASPYGCYDMLGNVWEWTASTFDRYPGFSAFPYRGYSQTYFDGEHRVLRGGSFVTRPWAMRCSFRNWYHPWIRQIFAGFRCARSL</sequence>
<dbReference type="Pfam" id="PF12867">
    <property type="entry name" value="DinB_2"/>
    <property type="match status" value="1"/>
</dbReference>
<evidence type="ECO:0000259" key="5">
    <source>
        <dbReference type="Pfam" id="PF12867"/>
    </source>
</evidence>
<evidence type="ECO:0000313" key="6">
    <source>
        <dbReference type="EMBL" id="QIZ73553.1"/>
    </source>
</evidence>
<dbReference type="InterPro" id="IPR034660">
    <property type="entry name" value="DinB/YfiT-like"/>
</dbReference>
<evidence type="ECO:0000313" key="7">
    <source>
        <dbReference type="Proteomes" id="UP000500857"/>
    </source>
</evidence>
<dbReference type="AlphaFoldDB" id="A0A6H1U692"/>
<organism evidence="6 7">
    <name type="scientific">Oxynema aestuarii AP17</name>
    <dbReference type="NCBI Taxonomy" id="2064643"/>
    <lineage>
        <taxon>Bacteria</taxon>
        <taxon>Bacillati</taxon>
        <taxon>Cyanobacteriota</taxon>
        <taxon>Cyanophyceae</taxon>
        <taxon>Oscillatoriophycideae</taxon>
        <taxon>Oscillatoriales</taxon>
        <taxon>Oscillatoriaceae</taxon>
        <taxon>Oxynema</taxon>
        <taxon>Oxynema aestuarii</taxon>
    </lineage>
</organism>
<evidence type="ECO:0000259" key="4">
    <source>
        <dbReference type="Pfam" id="PF03781"/>
    </source>
</evidence>
<gene>
    <name evidence="6" type="primary">egtB</name>
    <name evidence="6" type="ORF">HCG48_02445</name>
</gene>
<dbReference type="Gene3D" id="3.90.1580.10">
    <property type="entry name" value="paralog of FGE (formylglycine-generating enzyme)"/>
    <property type="match status" value="1"/>
</dbReference>
<feature type="domain" description="Sulfatase-modifying factor enzyme-like" evidence="4">
    <location>
        <begin position="160"/>
        <end position="404"/>
    </location>
</feature>
<dbReference type="InterPro" id="IPR005532">
    <property type="entry name" value="SUMF_dom"/>
</dbReference>
<evidence type="ECO:0000256" key="2">
    <source>
        <dbReference type="ARBA" id="ARBA00023004"/>
    </source>
</evidence>
<reference evidence="6 7" key="1">
    <citation type="submission" date="2020-04" db="EMBL/GenBank/DDBJ databases">
        <authorList>
            <person name="Basu S."/>
            <person name="Maruthanayagam V."/>
            <person name="Chakraborty S."/>
            <person name="Pramanik A."/>
            <person name="Mukherjee J."/>
            <person name="Brink B."/>
        </authorList>
    </citation>
    <scope>NUCLEOTIDE SEQUENCE [LARGE SCALE GENOMIC DNA]</scope>
    <source>
        <strain evidence="6 7">AP17</strain>
    </source>
</reference>
<keyword evidence="2" id="KW-0408">Iron</keyword>
<dbReference type="SUPFAM" id="SSF56436">
    <property type="entry name" value="C-type lectin-like"/>
    <property type="match status" value="1"/>
</dbReference>
<accession>A0A6H1U692</accession>
<dbReference type="RefSeq" id="WP_168571699.1">
    <property type="nucleotide sequence ID" value="NZ_CP051167.1"/>
</dbReference>
<proteinExistence type="predicted"/>
<dbReference type="InterPro" id="IPR051043">
    <property type="entry name" value="Sulfatase_Mod_Factor_Kinase"/>
</dbReference>
<name>A0A6H1U692_9CYAN</name>
<feature type="domain" description="DinB-like" evidence="5">
    <location>
        <begin position="10"/>
        <end position="132"/>
    </location>
</feature>
<dbReference type="InterPro" id="IPR024775">
    <property type="entry name" value="DinB-like"/>
</dbReference>